<reference evidence="1 2" key="1">
    <citation type="journal article" date="2023" name="Nucleic Acids Res.">
        <title>The hologenome of Daphnia magna reveals possible DNA methylation and microbiome-mediated evolution of the host genome.</title>
        <authorList>
            <person name="Chaturvedi A."/>
            <person name="Li X."/>
            <person name="Dhandapani V."/>
            <person name="Marshall H."/>
            <person name="Kissane S."/>
            <person name="Cuenca-Cambronero M."/>
            <person name="Asole G."/>
            <person name="Calvet F."/>
            <person name="Ruiz-Romero M."/>
            <person name="Marangio P."/>
            <person name="Guigo R."/>
            <person name="Rago D."/>
            <person name="Mirbahai L."/>
            <person name="Eastwood N."/>
            <person name="Colbourne J.K."/>
            <person name="Zhou J."/>
            <person name="Mallon E."/>
            <person name="Orsini L."/>
        </authorList>
    </citation>
    <scope>NUCLEOTIDE SEQUENCE [LARGE SCALE GENOMIC DNA]</scope>
    <source>
        <strain evidence="1">LRV0_1</strain>
    </source>
</reference>
<organism evidence="1 2">
    <name type="scientific">Daphnia magna</name>
    <dbReference type="NCBI Taxonomy" id="35525"/>
    <lineage>
        <taxon>Eukaryota</taxon>
        <taxon>Metazoa</taxon>
        <taxon>Ecdysozoa</taxon>
        <taxon>Arthropoda</taxon>
        <taxon>Crustacea</taxon>
        <taxon>Branchiopoda</taxon>
        <taxon>Diplostraca</taxon>
        <taxon>Cladocera</taxon>
        <taxon>Anomopoda</taxon>
        <taxon>Daphniidae</taxon>
        <taxon>Daphnia</taxon>
    </lineage>
</organism>
<dbReference type="EMBL" id="JAOYFB010000039">
    <property type="protein sequence ID" value="KAK4030833.1"/>
    <property type="molecule type" value="Genomic_DNA"/>
</dbReference>
<proteinExistence type="predicted"/>
<evidence type="ECO:0000313" key="1">
    <source>
        <dbReference type="EMBL" id="KAK4030833.1"/>
    </source>
</evidence>
<gene>
    <name evidence="1" type="ORF">OUZ56_024219</name>
</gene>
<name>A0ABR0B0C6_9CRUS</name>
<sequence length="206" mass="22872">MQCDQRRAKHAQAVTTAQYNGWLAAAQLGLRQCIKLITTGNNVSALQCTPTTVNFTTDTTTCGPQPRIVIPQRDLAAFRNQDVNFFEYQHQTNPAYTEVFISPMDIMADITGSMNEHSLNIPNEITGTSAIVVSATEKAGLGTFTNWFEDFRVERSGHQERVGVFRIPVDKAMVALMELVNPLISSVGIFQIREAGDGVWIQCIYQ</sequence>
<protein>
    <submittedName>
        <fullName evidence="1">Uncharacterized protein</fullName>
    </submittedName>
</protein>
<accession>A0ABR0B0C6</accession>
<keyword evidence="2" id="KW-1185">Reference proteome</keyword>
<dbReference type="Proteomes" id="UP001234178">
    <property type="component" value="Unassembled WGS sequence"/>
</dbReference>
<comment type="caution">
    <text evidence="1">The sequence shown here is derived from an EMBL/GenBank/DDBJ whole genome shotgun (WGS) entry which is preliminary data.</text>
</comment>
<evidence type="ECO:0000313" key="2">
    <source>
        <dbReference type="Proteomes" id="UP001234178"/>
    </source>
</evidence>